<dbReference type="STRING" id="4829.A0A168NER7"/>
<feature type="transmembrane region" description="Helical" evidence="13">
    <location>
        <begin position="185"/>
        <end position="205"/>
    </location>
</feature>
<dbReference type="Gene3D" id="1.20.120.350">
    <property type="entry name" value="Voltage-gated potassium channels. Chain C"/>
    <property type="match status" value="1"/>
</dbReference>
<keyword evidence="16" id="KW-1185">Reference proteome</keyword>
<organism evidence="15">
    <name type="scientific">Absidia glauca</name>
    <name type="common">Pin mould</name>
    <dbReference type="NCBI Taxonomy" id="4829"/>
    <lineage>
        <taxon>Eukaryota</taxon>
        <taxon>Fungi</taxon>
        <taxon>Fungi incertae sedis</taxon>
        <taxon>Mucoromycota</taxon>
        <taxon>Mucoromycotina</taxon>
        <taxon>Mucoromycetes</taxon>
        <taxon>Mucorales</taxon>
        <taxon>Cunninghamellaceae</taxon>
        <taxon>Absidia</taxon>
    </lineage>
</organism>
<evidence type="ECO:0000256" key="7">
    <source>
        <dbReference type="ARBA" id="ARBA00022958"/>
    </source>
</evidence>
<dbReference type="PRINTS" id="PR00169">
    <property type="entry name" value="KCHANNEL"/>
</dbReference>
<feature type="region of interest" description="Disordered" evidence="12">
    <location>
        <begin position="404"/>
        <end position="467"/>
    </location>
</feature>
<evidence type="ECO:0000256" key="12">
    <source>
        <dbReference type="SAM" id="MobiDB-lite"/>
    </source>
</evidence>
<dbReference type="Gene3D" id="1.10.287.70">
    <property type="match status" value="1"/>
</dbReference>
<dbReference type="InterPro" id="IPR005821">
    <property type="entry name" value="Ion_trans_dom"/>
</dbReference>
<dbReference type="Proteomes" id="UP000078561">
    <property type="component" value="Unassembled WGS sequence"/>
</dbReference>
<dbReference type="InterPro" id="IPR028325">
    <property type="entry name" value="VG_K_chnl"/>
</dbReference>
<dbReference type="PANTHER" id="PTHR11537:SF254">
    <property type="entry name" value="POTASSIUM VOLTAGE-GATED CHANNEL PROTEIN SHAB"/>
    <property type="match status" value="1"/>
</dbReference>
<evidence type="ECO:0000256" key="13">
    <source>
        <dbReference type="SAM" id="Phobius"/>
    </source>
</evidence>
<feature type="region of interest" description="Disordered" evidence="12">
    <location>
        <begin position="508"/>
        <end position="569"/>
    </location>
</feature>
<feature type="transmembrane region" description="Helical" evidence="13">
    <location>
        <begin position="263"/>
        <end position="281"/>
    </location>
</feature>
<dbReference type="PANTHER" id="PTHR11537">
    <property type="entry name" value="VOLTAGE-GATED POTASSIUM CHANNEL"/>
    <property type="match status" value="1"/>
</dbReference>
<evidence type="ECO:0000256" key="9">
    <source>
        <dbReference type="ARBA" id="ARBA00023065"/>
    </source>
</evidence>
<keyword evidence="7" id="KW-0630">Potassium</keyword>
<feature type="compositionally biased region" description="Polar residues" evidence="12">
    <location>
        <begin position="404"/>
        <end position="413"/>
    </location>
</feature>
<feature type="compositionally biased region" description="Polar residues" evidence="12">
    <location>
        <begin position="100"/>
        <end position="110"/>
    </location>
</feature>
<dbReference type="GO" id="GO:0005249">
    <property type="term" value="F:voltage-gated potassium channel activity"/>
    <property type="evidence" value="ECO:0007669"/>
    <property type="project" value="InterPro"/>
</dbReference>
<dbReference type="OMA" id="NDPRDES"/>
<feature type="region of interest" description="Disordered" evidence="12">
    <location>
        <begin position="1"/>
        <end position="86"/>
    </location>
</feature>
<keyword evidence="11" id="KW-0407">Ion channel</keyword>
<feature type="compositionally biased region" description="Basic residues" evidence="12">
    <location>
        <begin position="529"/>
        <end position="539"/>
    </location>
</feature>
<sequence length="569" mass="64226">MGFFRSTPHRPKSSYDDEEPLQSHHEVLELEPTTSTSTPIRPTSSSSSDASYDETTNNINNNNSASKQRQRQKRRKRYRQQGGYQRLGGQIANAWHSVTALPSSDPPQDNHTGHITEDDEAMHYPENDINNRFKRSLYLLLEEPSSSHAAFWTNVVVSFLIVSSAVMTTIETIPAFRSAESNRVWFHLESTMVALFTLEYILRLFAHSDSLQMLKRFVIAPISIIDFISIIPFYIEVIAQRDTTYEFRFTILRLFRLLRLFKTYKYSNAIIMTIEVMVVALRRSGDALSALFFFLVTCVVLFSTLLYFAERGTWDETLETFVDPEGNPSAFDSIPAAFWFVLVTITTTGYGDMVPTTFIGKLVTFPAMMFGVLLIALPSIIVGRNFTIVWESMRRRQYLEQLQQPVQAGSPDTSPAPAPRTHQQHSYPPTARRSSVAFDDPLGTTLSSLRPRSGSMNTINGTSDQPFHLLDTGDDALFNQLQSLMVIARQNQEDIQRILKLLEPNLASASASASPPPLSTHDTENHSQQKQKQKQKQKQPRNGGDPLENENHAGLATASRTSLDMITEE</sequence>
<name>A0A168NER7_ABSGL</name>
<dbReference type="EMBL" id="LT553217">
    <property type="protein sequence ID" value="SAM00405.1"/>
    <property type="molecule type" value="Genomic_DNA"/>
</dbReference>
<evidence type="ECO:0000256" key="10">
    <source>
        <dbReference type="ARBA" id="ARBA00023136"/>
    </source>
</evidence>
<dbReference type="SUPFAM" id="SSF81324">
    <property type="entry name" value="Voltage-gated potassium channels"/>
    <property type="match status" value="1"/>
</dbReference>
<keyword evidence="5" id="KW-0631">Potassium channel</keyword>
<proteinExistence type="predicted"/>
<keyword evidence="8 13" id="KW-1133">Transmembrane helix</keyword>
<dbReference type="GO" id="GO:0008076">
    <property type="term" value="C:voltage-gated potassium channel complex"/>
    <property type="evidence" value="ECO:0007669"/>
    <property type="project" value="InterPro"/>
</dbReference>
<keyword evidence="6" id="KW-0851">Voltage-gated channel</keyword>
<evidence type="ECO:0000256" key="1">
    <source>
        <dbReference type="ARBA" id="ARBA00004141"/>
    </source>
</evidence>
<feature type="compositionally biased region" description="Polar residues" evidence="12">
    <location>
        <begin position="444"/>
        <end position="465"/>
    </location>
</feature>
<feature type="transmembrane region" description="Helical" evidence="13">
    <location>
        <begin position="149"/>
        <end position="170"/>
    </location>
</feature>
<accession>A0A168NER7</accession>
<evidence type="ECO:0000256" key="5">
    <source>
        <dbReference type="ARBA" id="ARBA00022826"/>
    </source>
</evidence>
<feature type="region of interest" description="Disordered" evidence="12">
    <location>
        <begin position="99"/>
        <end position="123"/>
    </location>
</feature>
<gene>
    <name evidence="15" type="primary">ABSGL_06093.1 scaffold 7701</name>
</gene>
<evidence type="ECO:0000259" key="14">
    <source>
        <dbReference type="Pfam" id="PF00520"/>
    </source>
</evidence>
<feature type="domain" description="Ion transport" evidence="14">
    <location>
        <begin position="151"/>
        <end position="386"/>
    </location>
</feature>
<feature type="transmembrane region" description="Helical" evidence="13">
    <location>
        <begin position="329"/>
        <end position="350"/>
    </location>
</feature>
<evidence type="ECO:0000256" key="6">
    <source>
        <dbReference type="ARBA" id="ARBA00022882"/>
    </source>
</evidence>
<evidence type="ECO:0000313" key="15">
    <source>
        <dbReference type="EMBL" id="SAM00405.1"/>
    </source>
</evidence>
<dbReference type="GO" id="GO:0001508">
    <property type="term" value="P:action potential"/>
    <property type="evidence" value="ECO:0007669"/>
    <property type="project" value="TreeGrafter"/>
</dbReference>
<feature type="compositionally biased region" description="Polar residues" evidence="12">
    <location>
        <begin position="558"/>
        <end position="569"/>
    </location>
</feature>
<feature type="compositionally biased region" description="Basic and acidic residues" evidence="12">
    <location>
        <begin position="111"/>
        <end position="123"/>
    </location>
</feature>
<keyword evidence="9" id="KW-0406">Ion transport</keyword>
<evidence type="ECO:0000256" key="8">
    <source>
        <dbReference type="ARBA" id="ARBA00022989"/>
    </source>
</evidence>
<evidence type="ECO:0000256" key="2">
    <source>
        <dbReference type="ARBA" id="ARBA00022448"/>
    </source>
</evidence>
<keyword evidence="10 13" id="KW-0472">Membrane</keyword>
<dbReference type="Pfam" id="PF00520">
    <property type="entry name" value="Ion_trans"/>
    <property type="match status" value="1"/>
</dbReference>
<dbReference type="InterPro" id="IPR027359">
    <property type="entry name" value="Volt_channel_dom_sf"/>
</dbReference>
<feature type="transmembrane region" description="Helical" evidence="13">
    <location>
        <begin position="217"/>
        <end position="235"/>
    </location>
</feature>
<dbReference type="AlphaFoldDB" id="A0A168NER7"/>
<feature type="compositionally biased region" description="Basic residues" evidence="12">
    <location>
        <begin position="68"/>
        <end position="79"/>
    </location>
</feature>
<dbReference type="FunFam" id="1.10.287.70:FF:000097">
    <property type="entry name" value="Potassium voltage-gated channel subfamily G member 3"/>
    <property type="match status" value="1"/>
</dbReference>
<dbReference type="InParanoid" id="A0A168NER7"/>
<keyword evidence="2" id="KW-0813">Transport</keyword>
<evidence type="ECO:0000313" key="16">
    <source>
        <dbReference type="Proteomes" id="UP000078561"/>
    </source>
</evidence>
<feature type="transmembrane region" description="Helical" evidence="13">
    <location>
        <begin position="288"/>
        <end position="309"/>
    </location>
</feature>
<evidence type="ECO:0000256" key="11">
    <source>
        <dbReference type="ARBA" id="ARBA00023303"/>
    </source>
</evidence>
<comment type="subcellular location">
    <subcellularLocation>
        <location evidence="1">Membrane</location>
        <topology evidence="1">Multi-pass membrane protein</topology>
    </subcellularLocation>
</comment>
<protein>
    <recommendedName>
        <fullName evidence="14">Ion transport domain-containing protein</fullName>
    </recommendedName>
</protein>
<dbReference type="OrthoDB" id="415460at2759"/>
<evidence type="ECO:0000256" key="4">
    <source>
        <dbReference type="ARBA" id="ARBA00022692"/>
    </source>
</evidence>
<reference evidence="15" key="1">
    <citation type="submission" date="2016-04" db="EMBL/GenBank/DDBJ databases">
        <authorList>
            <person name="Evans L.H."/>
            <person name="Alamgir A."/>
            <person name="Owens N."/>
            <person name="Weber N.D."/>
            <person name="Virtaneva K."/>
            <person name="Barbian K."/>
            <person name="Babar A."/>
            <person name="Rosenke K."/>
        </authorList>
    </citation>
    <scope>NUCLEOTIDE SEQUENCE [LARGE SCALE GENOMIC DNA]</scope>
    <source>
        <strain evidence="15">CBS 101.48</strain>
    </source>
</reference>
<keyword evidence="3" id="KW-0633">Potassium transport</keyword>
<feature type="transmembrane region" description="Helical" evidence="13">
    <location>
        <begin position="362"/>
        <end position="383"/>
    </location>
</feature>
<feature type="compositionally biased region" description="Low complexity" evidence="12">
    <location>
        <begin position="32"/>
        <end position="48"/>
    </location>
</feature>
<keyword evidence="4 13" id="KW-0812">Transmembrane</keyword>
<evidence type="ECO:0000256" key="3">
    <source>
        <dbReference type="ARBA" id="ARBA00022538"/>
    </source>
</evidence>